<accession>A0A919QJ03</accession>
<comment type="caution">
    <text evidence="1">The sequence shown here is derived from an EMBL/GenBank/DDBJ whole genome shotgun (WGS) entry which is preliminary data.</text>
</comment>
<dbReference type="InterPro" id="IPR011990">
    <property type="entry name" value="TPR-like_helical_dom_sf"/>
</dbReference>
<evidence type="ECO:0000313" key="1">
    <source>
        <dbReference type="EMBL" id="GIH29741.1"/>
    </source>
</evidence>
<protein>
    <recommendedName>
        <fullName evidence="3">Transcriptional regulator</fullName>
    </recommendedName>
</protein>
<gene>
    <name evidence="1" type="ORF">Aph01nite_80510</name>
</gene>
<reference evidence="1" key="1">
    <citation type="submission" date="2021-01" db="EMBL/GenBank/DDBJ databases">
        <title>Whole genome shotgun sequence of Acrocarpospora phusangensis NBRC 108782.</title>
        <authorList>
            <person name="Komaki H."/>
            <person name="Tamura T."/>
        </authorList>
    </citation>
    <scope>NUCLEOTIDE SEQUENCE</scope>
    <source>
        <strain evidence="1">NBRC 108782</strain>
    </source>
</reference>
<proteinExistence type="predicted"/>
<dbReference type="EMBL" id="BOOA01000157">
    <property type="protein sequence ID" value="GIH29741.1"/>
    <property type="molecule type" value="Genomic_DNA"/>
</dbReference>
<dbReference type="SUPFAM" id="SSF48452">
    <property type="entry name" value="TPR-like"/>
    <property type="match status" value="1"/>
</dbReference>
<evidence type="ECO:0000313" key="2">
    <source>
        <dbReference type="Proteomes" id="UP000640052"/>
    </source>
</evidence>
<evidence type="ECO:0008006" key="3">
    <source>
        <dbReference type="Google" id="ProtNLM"/>
    </source>
</evidence>
<dbReference type="Proteomes" id="UP000640052">
    <property type="component" value="Unassembled WGS sequence"/>
</dbReference>
<organism evidence="1 2">
    <name type="scientific">Acrocarpospora phusangensis</name>
    <dbReference type="NCBI Taxonomy" id="1070424"/>
    <lineage>
        <taxon>Bacteria</taxon>
        <taxon>Bacillati</taxon>
        <taxon>Actinomycetota</taxon>
        <taxon>Actinomycetes</taxon>
        <taxon>Streptosporangiales</taxon>
        <taxon>Streptosporangiaceae</taxon>
        <taxon>Acrocarpospora</taxon>
    </lineage>
</organism>
<dbReference type="AlphaFoldDB" id="A0A919QJ03"/>
<sequence length="446" mass="48284">MRREPNPLLHRHIAEAGLSHKGLARRLNDLGQARGLLGLRYDHSSVLRWISGQRPRDPVPGLLAEIFSLRLGRPVCAEDIGMPESAVPLDLGQEFSHSWQEGVRIVTALWRADVARRRFLIDSTFAVGAGSAGIVRWLTFPGEERPAESGPRRVGASDVAAIREVTRSFGELDNRFGGGRVRAAVVKYLDTGVAPLLSGSYGEATGRSLAGAAAELTRLAGWMAYDLEQHGLAQRYLIQALRLARRAGDDGLGGEILAGMSHQALYVGHPRHGLDLARAAQVAARASGVATLQSEAYALEAHAHALLADPAACATALHAAERSFDRRTPDEPEWIGYFDEAYLSAKFAQCFRDLGEGPHAVRHATRSLEMDGRYVRGRMFNLTLLASAHVLEGEVEQACAVAGEAMTLAEGLESARTRSSFADLCRRLGPYEREPVVAAVLDRGPV</sequence>
<dbReference type="RefSeq" id="WP_204046358.1">
    <property type="nucleotide sequence ID" value="NZ_BOOA01000157.1"/>
</dbReference>
<keyword evidence="2" id="KW-1185">Reference proteome</keyword>
<name>A0A919QJ03_9ACTN</name>